<evidence type="ECO:0000313" key="2">
    <source>
        <dbReference type="Proteomes" id="UP000256748"/>
    </source>
</evidence>
<gene>
    <name evidence="1" type="ORF">B5K10_25170</name>
</gene>
<protein>
    <submittedName>
        <fullName evidence="1">Uncharacterized protein</fullName>
    </submittedName>
</protein>
<sequence>MRLGSIFRYAQVVVVTLLVAMNPFGLAVASTVVEIQHCPAATEHHPQFGHASRQENACCSTTHCCPILPELGAIAQPGFEPKRHERMSADYRPLLLIRAIDPPPRSSAA</sequence>
<evidence type="ECO:0000313" key="1">
    <source>
        <dbReference type="EMBL" id="RFB86140.1"/>
    </source>
</evidence>
<accession>A0A3E1BB33</accession>
<proteinExistence type="predicted"/>
<comment type="caution">
    <text evidence="1">The sequence shown here is derived from an EMBL/GenBank/DDBJ whole genome shotgun (WGS) entry which is preliminary data.</text>
</comment>
<name>A0A3E1BB33_RHILT</name>
<organism evidence="1 2">
    <name type="scientific">Rhizobium leguminosarum bv. trifolii</name>
    <dbReference type="NCBI Taxonomy" id="386"/>
    <lineage>
        <taxon>Bacteria</taxon>
        <taxon>Pseudomonadati</taxon>
        <taxon>Pseudomonadota</taxon>
        <taxon>Alphaproteobacteria</taxon>
        <taxon>Hyphomicrobiales</taxon>
        <taxon>Rhizobiaceae</taxon>
        <taxon>Rhizobium/Agrobacterium group</taxon>
        <taxon>Rhizobium</taxon>
    </lineage>
</organism>
<dbReference type="EMBL" id="NAOO01000034">
    <property type="protein sequence ID" value="RFB86140.1"/>
    <property type="molecule type" value="Genomic_DNA"/>
</dbReference>
<dbReference type="Proteomes" id="UP000256748">
    <property type="component" value="Unassembled WGS sequence"/>
</dbReference>
<reference evidence="1 2" key="1">
    <citation type="submission" date="2017-03" db="EMBL/GenBank/DDBJ databases">
        <title>Genome analysis of Rhizobial strains effectives or ineffectives for nitrogen fixation isolated from bean seeds.</title>
        <authorList>
            <person name="Peralta H."/>
            <person name="Aguilar-Vera A."/>
            <person name="Mora Y."/>
            <person name="Vargas-Lagunas C."/>
            <person name="Girard L."/>
            <person name="Mora J."/>
        </authorList>
    </citation>
    <scope>NUCLEOTIDE SEQUENCE [LARGE SCALE GENOMIC DNA]</scope>
    <source>
        <strain evidence="1 2">CCGM5</strain>
    </source>
</reference>
<dbReference type="AlphaFoldDB" id="A0A3E1BB33"/>